<dbReference type="Proteomes" id="UP001629113">
    <property type="component" value="Unassembled WGS sequence"/>
</dbReference>
<name>A0ABR4P5S2_9HELO</name>
<feature type="compositionally biased region" description="Basic and acidic residues" evidence="1">
    <location>
        <begin position="1"/>
        <end position="12"/>
    </location>
</feature>
<gene>
    <name evidence="2" type="ORF">PVAG01_10386</name>
</gene>
<proteinExistence type="predicted"/>
<accession>A0ABR4P5S2</accession>
<evidence type="ECO:0000256" key="1">
    <source>
        <dbReference type="SAM" id="MobiDB-lite"/>
    </source>
</evidence>
<sequence>MSENNKRQESRSKRSSLPLQSIPQRSPSTHGDASRRSSKRYSLRDDLFPAYADRDGDLFITKRSPSRQSHRHRRTSSAVPKTRHASRDGASASQPENIPLKDLAEQGPKTRRHSNTHHQHNQQQVQQQRQQQRQQQEPIRGRTELTLKENPYIKTYSGRIISSETVDLRIPSSSGLPVGWSTKNDRFIAYLATHAPLVNGKIPHDEISCERYSLEHIAKLCRERFPKFKHYVSLAEAVGYRIVFGRISVASIENRLAILDLGENNYFKAPYGCYRHEPWGEGI</sequence>
<feature type="compositionally biased region" description="Basic and acidic residues" evidence="1">
    <location>
        <begin position="42"/>
        <end position="57"/>
    </location>
</feature>
<evidence type="ECO:0000313" key="3">
    <source>
        <dbReference type="Proteomes" id="UP001629113"/>
    </source>
</evidence>
<feature type="region of interest" description="Disordered" evidence="1">
    <location>
        <begin position="1"/>
        <end position="146"/>
    </location>
</feature>
<keyword evidence="3" id="KW-1185">Reference proteome</keyword>
<feature type="compositionally biased region" description="Low complexity" evidence="1">
    <location>
        <begin position="121"/>
        <end position="136"/>
    </location>
</feature>
<feature type="compositionally biased region" description="Basic residues" evidence="1">
    <location>
        <begin position="109"/>
        <end position="120"/>
    </location>
</feature>
<evidence type="ECO:0000313" key="2">
    <source>
        <dbReference type="EMBL" id="KAL3418670.1"/>
    </source>
</evidence>
<comment type="caution">
    <text evidence="2">The sequence shown here is derived from an EMBL/GenBank/DDBJ whole genome shotgun (WGS) entry which is preliminary data.</text>
</comment>
<protein>
    <submittedName>
        <fullName evidence="2">Uncharacterized protein</fullName>
    </submittedName>
</protein>
<organism evidence="2 3">
    <name type="scientific">Phlyctema vagabunda</name>
    <dbReference type="NCBI Taxonomy" id="108571"/>
    <lineage>
        <taxon>Eukaryota</taxon>
        <taxon>Fungi</taxon>
        <taxon>Dikarya</taxon>
        <taxon>Ascomycota</taxon>
        <taxon>Pezizomycotina</taxon>
        <taxon>Leotiomycetes</taxon>
        <taxon>Helotiales</taxon>
        <taxon>Dermateaceae</taxon>
        <taxon>Phlyctema</taxon>
    </lineage>
</organism>
<feature type="compositionally biased region" description="Basic residues" evidence="1">
    <location>
        <begin position="64"/>
        <end position="75"/>
    </location>
</feature>
<reference evidence="2 3" key="1">
    <citation type="submission" date="2024-06" db="EMBL/GenBank/DDBJ databases">
        <title>Complete genome of Phlyctema vagabunda strain 19-DSS-EL-015.</title>
        <authorList>
            <person name="Fiorenzani C."/>
        </authorList>
    </citation>
    <scope>NUCLEOTIDE SEQUENCE [LARGE SCALE GENOMIC DNA]</scope>
    <source>
        <strain evidence="2 3">19-DSS-EL-015</strain>
    </source>
</reference>
<feature type="compositionally biased region" description="Polar residues" evidence="1">
    <location>
        <begin position="15"/>
        <end position="31"/>
    </location>
</feature>
<dbReference type="EMBL" id="JBFCZG010000009">
    <property type="protein sequence ID" value="KAL3418670.1"/>
    <property type="molecule type" value="Genomic_DNA"/>
</dbReference>